<dbReference type="SUPFAM" id="SSF53901">
    <property type="entry name" value="Thiolase-like"/>
    <property type="match status" value="1"/>
</dbReference>
<dbReference type="GO" id="GO:0044550">
    <property type="term" value="P:secondary metabolite biosynthetic process"/>
    <property type="evidence" value="ECO:0007669"/>
    <property type="project" value="TreeGrafter"/>
</dbReference>
<proteinExistence type="predicted"/>
<feature type="non-terminal residue" evidence="3">
    <location>
        <position position="1"/>
    </location>
</feature>
<evidence type="ECO:0000259" key="2">
    <source>
        <dbReference type="Pfam" id="PF00109"/>
    </source>
</evidence>
<dbReference type="PANTHER" id="PTHR43775">
    <property type="entry name" value="FATTY ACID SYNTHASE"/>
    <property type="match status" value="1"/>
</dbReference>
<reference evidence="3" key="1">
    <citation type="submission" date="2021-04" db="EMBL/GenBank/DDBJ databases">
        <title>Sequencing of actinobacteria type strains.</title>
        <authorList>
            <person name="Nguyen G.-S."/>
            <person name="Wentzel A."/>
        </authorList>
    </citation>
    <scope>NUCLEOTIDE SEQUENCE</scope>
    <source>
        <strain evidence="3">DSM 42095</strain>
    </source>
</reference>
<dbReference type="InterPro" id="IPR014030">
    <property type="entry name" value="Ketoacyl_synth_N"/>
</dbReference>
<dbReference type="Pfam" id="PF00109">
    <property type="entry name" value="ketoacyl-synt"/>
    <property type="match status" value="1"/>
</dbReference>
<feature type="domain" description="Beta-ketoacyl synthase-like N-terminal" evidence="2">
    <location>
        <begin position="1"/>
        <end position="73"/>
    </location>
</feature>
<dbReference type="AlphaFoldDB" id="A0A8T4J275"/>
<evidence type="ECO:0000256" key="1">
    <source>
        <dbReference type="ARBA" id="ARBA00023268"/>
    </source>
</evidence>
<dbReference type="Gene3D" id="3.40.47.10">
    <property type="match status" value="1"/>
</dbReference>
<keyword evidence="4" id="KW-1185">Reference proteome</keyword>
<evidence type="ECO:0000313" key="4">
    <source>
        <dbReference type="Proteomes" id="UP000675554"/>
    </source>
</evidence>
<name>A0A8T4J275_9ACTN</name>
<dbReference type="GO" id="GO:0006633">
    <property type="term" value="P:fatty acid biosynthetic process"/>
    <property type="evidence" value="ECO:0007669"/>
    <property type="project" value="TreeGrafter"/>
</dbReference>
<organism evidence="3 4">
    <name type="scientific">Streptomyces daliensis</name>
    <dbReference type="NCBI Taxonomy" id="299421"/>
    <lineage>
        <taxon>Bacteria</taxon>
        <taxon>Bacillati</taxon>
        <taxon>Actinomycetota</taxon>
        <taxon>Actinomycetes</taxon>
        <taxon>Kitasatosporales</taxon>
        <taxon>Streptomycetaceae</taxon>
        <taxon>Streptomyces</taxon>
    </lineage>
</organism>
<accession>A0A8T4J275</accession>
<dbReference type="Proteomes" id="UP000675554">
    <property type="component" value="Unassembled WGS sequence"/>
</dbReference>
<keyword evidence="1" id="KW-0511">Multifunctional enzyme</keyword>
<protein>
    <recommendedName>
        <fullName evidence="2">Beta-ketoacyl synthase-like N-terminal domain-containing protein</fullName>
    </recommendedName>
</protein>
<gene>
    <name evidence="3" type="ORF">KDA82_38820</name>
</gene>
<evidence type="ECO:0000313" key="3">
    <source>
        <dbReference type="EMBL" id="MBR7678801.1"/>
    </source>
</evidence>
<feature type="non-terminal residue" evidence="3">
    <location>
        <position position="73"/>
    </location>
</feature>
<dbReference type="PANTHER" id="PTHR43775:SF22">
    <property type="entry name" value="SYNTHASE, PUTATIVE (JCVI)-RELATED"/>
    <property type="match status" value="1"/>
</dbReference>
<dbReference type="EMBL" id="JAGSMN010001864">
    <property type="protein sequence ID" value="MBR7678801.1"/>
    <property type="molecule type" value="Genomic_DNA"/>
</dbReference>
<sequence length="73" mass="7470">EALEHAGVPPLGLEGSDAGVFVGVGSDDYGRRLLEDLPNIEAWTGVGSSPCAVANRVSHVLDLRGPSLSVDTA</sequence>
<dbReference type="InterPro" id="IPR016039">
    <property type="entry name" value="Thiolase-like"/>
</dbReference>
<comment type="caution">
    <text evidence="3">The sequence shown here is derived from an EMBL/GenBank/DDBJ whole genome shotgun (WGS) entry which is preliminary data.</text>
</comment>
<dbReference type="InterPro" id="IPR050091">
    <property type="entry name" value="PKS_NRPS_Biosynth_Enz"/>
</dbReference>
<dbReference type="GO" id="GO:0004312">
    <property type="term" value="F:fatty acid synthase activity"/>
    <property type="evidence" value="ECO:0007669"/>
    <property type="project" value="TreeGrafter"/>
</dbReference>